<dbReference type="InterPro" id="IPR005545">
    <property type="entry name" value="YCII"/>
</dbReference>
<name>A0A5B9EIL1_9BACT</name>
<organism evidence="4 5">
    <name type="scientific">Terriglobus albidus</name>
    <dbReference type="NCBI Taxonomy" id="1592106"/>
    <lineage>
        <taxon>Bacteria</taxon>
        <taxon>Pseudomonadati</taxon>
        <taxon>Acidobacteriota</taxon>
        <taxon>Terriglobia</taxon>
        <taxon>Terriglobales</taxon>
        <taxon>Acidobacteriaceae</taxon>
        <taxon>Terriglobus</taxon>
    </lineage>
</organism>
<evidence type="ECO:0000256" key="1">
    <source>
        <dbReference type="ARBA" id="ARBA00007689"/>
    </source>
</evidence>
<dbReference type="OrthoDB" id="9807535at2"/>
<dbReference type="AlphaFoldDB" id="A0A5B9EIL1"/>
<evidence type="ECO:0000313" key="5">
    <source>
        <dbReference type="Proteomes" id="UP000321820"/>
    </source>
</evidence>
<feature type="region of interest" description="Disordered" evidence="2">
    <location>
        <begin position="103"/>
        <end position="122"/>
    </location>
</feature>
<dbReference type="InterPro" id="IPR011008">
    <property type="entry name" value="Dimeric_a/b-barrel"/>
</dbReference>
<gene>
    <name evidence="4" type="ORF">FTW19_23460</name>
</gene>
<dbReference type="EMBL" id="CP042806">
    <property type="protein sequence ID" value="QEE30690.1"/>
    <property type="molecule type" value="Genomic_DNA"/>
</dbReference>
<proteinExistence type="inferred from homology"/>
<sequence length="122" mass="13444">MQFALMIYETPEQFSKRRNGPDDPYIAAWRSYFTAMVEAGIHVGGDPLEVPETATTVRLQDGHRRLQDGPFADTKEQLAGFIILELPSIDTALDWAARCPAAEGGAVEARPLSPESKQRITA</sequence>
<evidence type="ECO:0000313" key="4">
    <source>
        <dbReference type="EMBL" id="QEE30690.1"/>
    </source>
</evidence>
<dbReference type="RefSeq" id="WP_147649988.1">
    <property type="nucleotide sequence ID" value="NZ_CP042806.1"/>
</dbReference>
<dbReference type="Pfam" id="PF03795">
    <property type="entry name" value="YCII"/>
    <property type="match status" value="1"/>
</dbReference>
<feature type="domain" description="YCII-related" evidence="3">
    <location>
        <begin position="1"/>
        <end position="114"/>
    </location>
</feature>
<dbReference type="SUPFAM" id="SSF54909">
    <property type="entry name" value="Dimeric alpha+beta barrel"/>
    <property type="match status" value="1"/>
</dbReference>
<accession>A0A5B9EIL1</accession>
<evidence type="ECO:0000259" key="3">
    <source>
        <dbReference type="Pfam" id="PF03795"/>
    </source>
</evidence>
<dbReference type="Gene3D" id="3.30.70.1060">
    <property type="entry name" value="Dimeric alpha+beta barrel"/>
    <property type="match status" value="1"/>
</dbReference>
<evidence type="ECO:0000256" key="2">
    <source>
        <dbReference type="SAM" id="MobiDB-lite"/>
    </source>
</evidence>
<dbReference type="PANTHER" id="PTHR35174:SF3">
    <property type="entry name" value="BLL7171 PROTEIN"/>
    <property type="match status" value="1"/>
</dbReference>
<reference evidence="4 5" key="1">
    <citation type="submission" date="2019-08" db="EMBL/GenBank/DDBJ databases">
        <title>Complete genome sequence of Terriglobus albidus strain ORNL.</title>
        <authorList>
            <person name="Podar M."/>
        </authorList>
    </citation>
    <scope>NUCLEOTIDE SEQUENCE [LARGE SCALE GENOMIC DNA]</scope>
    <source>
        <strain evidence="4 5">ORNL</strain>
    </source>
</reference>
<keyword evidence="5" id="KW-1185">Reference proteome</keyword>
<dbReference type="Proteomes" id="UP000321820">
    <property type="component" value="Chromosome"/>
</dbReference>
<protein>
    <submittedName>
        <fullName evidence="4">YciI family protein</fullName>
    </submittedName>
</protein>
<comment type="similarity">
    <text evidence="1">Belongs to the YciI family.</text>
</comment>
<dbReference type="PANTHER" id="PTHR35174">
    <property type="entry name" value="BLL7171 PROTEIN-RELATED"/>
    <property type="match status" value="1"/>
</dbReference>
<dbReference type="KEGG" id="talb:FTW19_23460"/>